<feature type="compositionally biased region" description="Polar residues" evidence="1">
    <location>
        <begin position="148"/>
        <end position="162"/>
    </location>
</feature>
<evidence type="ECO:0008006" key="4">
    <source>
        <dbReference type="Google" id="ProtNLM"/>
    </source>
</evidence>
<comment type="caution">
    <text evidence="2">The sequence shown here is derived from an EMBL/GenBank/DDBJ whole genome shotgun (WGS) entry which is preliminary data.</text>
</comment>
<gene>
    <name evidence="2" type="ORF">M9Y10_040666</name>
</gene>
<dbReference type="Proteomes" id="UP001470230">
    <property type="component" value="Unassembled WGS sequence"/>
</dbReference>
<dbReference type="EMBL" id="JAPFFF010000007">
    <property type="protein sequence ID" value="KAK8885221.1"/>
    <property type="molecule type" value="Genomic_DNA"/>
</dbReference>
<dbReference type="SUPFAM" id="SSF54236">
    <property type="entry name" value="Ubiquitin-like"/>
    <property type="match status" value="1"/>
</dbReference>
<evidence type="ECO:0000313" key="2">
    <source>
        <dbReference type="EMBL" id="KAK8885221.1"/>
    </source>
</evidence>
<dbReference type="CDD" id="cd01767">
    <property type="entry name" value="UBX"/>
    <property type="match status" value="1"/>
</dbReference>
<feature type="region of interest" description="Disordered" evidence="1">
    <location>
        <begin position="115"/>
        <end position="190"/>
    </location>
</feature>
<keyword evidence="3" id="KW-1185">Reference proteome</keyword>
<dbReference type="InterPro" id="IPR029071">
    <property type="entry name" value="Ubiquitin-like_domsf"/>
</dbReference>
<protein>
    <recommendedName>
        <fullName evidence="4">UBX domain-containing protein</fullName>
    </recommendedName>
</protein>
<name>A0ABR2K273_9EUKA</name>
<sequence length="440" mass="50455">MDLFSNDLNSSMMFKGQHPEYTLMVSLEANSSEFDSFWKNTSLLKCIPSDTIIVRLYQSENSNDIRLFGFTFHYSNIPSLFIFGPNQAAISHSWNDRFPTVDEFLLYFNNKIESTDGNNNDQKSPPNFSNNDPNNDNNNSDTKDMVIQSHSNSDQFTTTMNNPEHAPLKPPNSTKTLIQRPPPRSQLQQKKASLILSNDQTTNNSNQTIQQKKKNIARISVQGLTKTVKKEFPSNSTIGDLRDWIRSEFGRDLDLIIAHTHKDLPTDPNTTFSEADLCPSAVIRERDGGNATLRNDENLNIGILDRNEQANENNNTNESFNHIYENENAVTNSPSNSSGSSFNNNNNNVNNNRVRRRNNNNTNSNNTFALILKYGRLLFRLLNPWADDEEDNENTEDIDFESSLWQYKPNPGYMNSRLNQMYQDSRQNVQQEDSWHPSRF</sequence>
<feature type="region of interest" description="Disordered" evidence="1">
    <location>
        <begin position="328"/>
        <end position="365"/>
    </location>
</feature>
<feature type="compositionally biased region" description="Low complexity" evidence="1">
    <location>
        <begin position="330"/>
        <end position="352"/>
    </location>
</feature>
<accession>A0ABR2K273</accession>
<proteinExistence type="predicted"/>
<feature type="compositionally biased region" description="Low complexity" evidence="1">
    <location>
        <begin position="124"/>
        <end position="140"/>
    </location>
</feature>
<evidence type="ECO:0000313" key="3">
    <source>
        <dbReference type="Proteomes" id="UP001470230"/>
    </source>
</evidence>
<dbReference type="Gene3D" id="3.10.20.90">
    <property type="entry name" value="Phosphatidylinositol 3-kinase Catalytic Subunit, Chain A, domain 1"/>
    <property type="match status" value="1"/>
</dbReference>
<evidence type="ECO:0000256" key="1">
    <source>
        <dbReference type="SAM" id="MobiDB-lite"/>
    </source>
</evidence>
<reference evidence="2 3" key="1">
    <citation type="submission" date="2024-04" db="EMBL/GenBank/DDBJ databases">
        <title>Tritrichomonas musculus Genome.</title>
        <authorList>
            <person name="Alves-Ferreira E."/>
            <person name="Grigg M."/>
            <person name="Lorenzi H."/>
            <person name="Galac M."/>
        </authorList>
    </citation>
    <scope>NUCLEOTIDE SEQUENCE [LARGE SCALE GENOMIC DNA]</scope>
    <source>
        <strain evidence="2 3">EAF2021</strain>
    </source>
</reference>
<organism evidence="2 3">
    <name type="scientific">Tritrichomonas musculus</name>
    <dbReference type="NCBI Taxonomy" id="1915356"/>
    <lineage>
        <taxon>Eukaryota</taxon>
        <taxon>Metamonada</taxon>
        <taxon>Parabasalia</taxon>
        <taxon>Tritrichomonadida</taxon>
        <taxon>Tritrichomonadidae</taxon>
        <taxon>Tritrichomonas</taxon>
    </lineage>
</organism>